<dbReference type="InterPro" id="IPR025476">
    <property type="entry name" value="Helitron_helicase-like"/>
</dbReference>
<reference evidence="2 3" key="1">
    <citation type="submission" date="2024-01" db="EMBL/GenBank/DDBJ databases">
        <title>The complete chloroplast genome sequence of Lithospermum erythrorhizon: insights into the phylogenetic relationship among Boraginaceae species and the maternal lineages of purple gromwells.</title>
        <authorList>
            <person name="Okada T."/>
            <person name="Watanabe K."/>
        </authorList>
    </citation>
    <scope>NUCLEOTIDE SEQUENCE [LARGE SCALE GENOMIC DNA]</scope>
</reference>
<sequence>MEVAGIWIEDENRDNTNSKKWDIRVYSKSGRSHRVQYYFRCYDPLQYVLIFPNDEPDWHCNIPRVGYTLRHKQRGSHMNISNFISFEELIEREQQGFRGPGIDDSLVDTCDMLLDENRLHNHRGKRKKVSCREYYVYKLQDRENDKSYILRFGRLFQQYVFDKYIKIESMHLDFLRSNQNKTKSEYYQGVIDSIISGVVKGGRVSKRVYLSHTFIGGPMDMRHRYLDFMALVQEFGRPDLFITLTCNPN</sequence>
<dbReference type="Pfam" id="PF14214">
    <property type="entry name" value="Helitron_like_N"/>
    <property type="match status" value="1"/>
</dbReference>
<dbReference type="AlphaFoldDB" id="A0AAV3QD44"/>
<name>A0AAV3QD44_LITER</name>
<dbReference type="Proteomes" id="UP001454036">
    <property type="component" value="Unassembled WGS sequence"/>
</dbReference>
<accession>A0AAV3QD44</accession>
<evidence type="ECO:0000313" key="2">
    <source>
        <dbReference type="EMBL" id="GAA0160851.1"/>
    </source>
</evidence>
<keyword evidence="3" id="KW-1185">Reference proteome</keyword>
<comment type="caution">
    <text evidence="2">The sequence shown here is derived from an EMBL/GenBank/DDBJ whole genome shotgun (WGS) entry which is preliminary data.</text>
</comment>
<proteinExistence type="predicted"/>
<feature type="domain" description="Helitron helicase-like" evidence="1">
    <location>
        <begin position="134"/>
        <end position="249"/>
    </location>
</feature>
<protein>
    <recommendedName>
        <fullName evidence="1">Helitron helicase-like domain-containing protein</fullName>
    </recommendedName>
</protein>
<dbReference type="PANTHER" id="PTHR45786:SF75">
    <property type="entry name" value="ATP-DEPENDENT DNA HELICASE"/>
    <property type="match status" value="1"/>
</dbReference>
<evidence type="ECO:0000313" key="3">
    <source>
        <dbReference type="Proteomes" id="UP001454036"/>
    </source>
</evidence>
<organism evidence="2 3">
    <name type="scientific">Lithospermum erythrorhizon</name>
    <name type="common">Purple gromwell</name>
    <name type="synonym">Lithospermum officinale var. erythrorhizon</name>
    <dbReference type="NCBI Taxonomy" id="34254"/>
    <lineage>
        <taxon>Eukaryota</taxon>
        <taxon>Viridiplantae</taxon>
        <taxon>Streptophyta</taxon>
        <taxon>Embryophyta</taxon>
        <taxon>Tracheophyta</taxon>
        <taxon>Spermatophyta</taxon>
        <taxon>Magnoliopsida</taxon>
        <taxon>eudicotyledons</taxon>
        <taxon>Gunneridae</taxon>
        <taxon>Pentapetalae</taxon>
        <taxon>asterids</taxon>
        <taxon>lamiids</taxon>
        <taxon>Boraginales</taxon>
        <taxon>Boraginaceae</taxon>
        <taxon>Boraginoideae</taxon>
        <taxon>Lithospermeae</taxon>
        <taxon>Lithospermum</taxon>
    </lineage>
</organism>
<evidence type="ECO:0000259" key="1">
    <source>
        <dbReference type="Pfam" id="PF14214"/>
    </source>
</evidence>
<dbReference type="EMBL" id="BAABME010004012">
    <property type="protein sequence ID" value="GAA0160851.1"/>
    <property type="molecule type" value="Genomic_DNA"/>
</dbReference>
<gene>
    <name evidence="2" type="ORF">LIER_17308</name>
</gene>
<dbReference type="PANTHER" id="PTHR45786">
    <property type="entry name" value="DNA BINDING PROTEIN-LIKE"/>
    <property type="match status" value="1"/>
</dbReference>